<reference evidence="3" key="1">
    <citation type="submission" date="2019-10" db="EMBL/GenBank/DDBJ databases">
        <authorList>
            <consortium name="DOE Joint Genome Institute"/>
            <person name="Kuo A."/>
            <person name="Miyauchi S."/>
            <person name="Kiss E."/>
            <person name="Drula E."/>
            <person name="Kohler A."/>
            <person name="Sanchez-Garcia M."/>
            <person name="Andreopoulos B."/>
            <person name="Barry K.W."/>
            <person name="Bonito G."/>
            <person name="Buee M."/>
            <person name="Carver A."/>
            <person name="Chen C."/>
            <person name="Cichocki N."/>
            <person name="Clum A."/>
            <person name="Culley D."/>
            <person name="Crous P.W."/>
            <person name="Fauchery L."/>
            <person name="Girlanda M."/>
            <person name="Hayes R."/>
            <person name="Keri Z."/>
            <person name="LaButti K."/>
            <person name="Lipzen A."/>
            <person name="Lombard V."/>
            <person name="Magnuson J."/>
            <person name="Maillard F."/>
            <person name="Morin E."/>
            <person name="Murat C."/>
            <person name="Nolan M."/>
            <person name="Ohm R."/>
            <person name="Pangilinan J."/>
            <person name="Pereira M."/>
            <person name="Perotto S."/>
            <person name="Peter M."/>
            <person name="Riley R."/>
            <person name="Sitrit Y."/>
            <person name="Stielow B."/>
            <person name="Szollosi G."/>
            <person name="Zifcakova L."/>
            <person name="Stursova M."/>
            <person name="Spatafora J.W."/>
            <person name="Tedersoo L."/>
            <person name="Vaario L.-M."/>
            <person name="Yamada A."/>
            <person name="Yan M."/>
            <person name="Wang P."/>
            <person name="Xu J."/>
            <person name="Bruns T."/>
            <person name="Baldrian P."/>
            <person name="Vilgalys R."/>
            <person name="Henrissat B."/>
            <person name="Grigoriev I.V."/>
            <person name="Hibbett D."/>
            <person name="Nagy L.G."/>
            <person name="Martin F.M."/>
        </authorList>
    </citation>
    <scope>NUCLEOTIDE SEQUENCE</scope>
    <source>
        <strain evidence="3">BED1</strain>
    </source>
</reference>
<organism evidence="3 5">
    <name type="scientific">Boletus edulis BED1</name>
    <dbReference type="NCBI Taxonomy" id="1328754"/>
    <lineage>
        <taxon>Eukaryota</taxon>
        <taxon>Fungi</taxon>
        <taxon>Dikarya</taxon>
        <taxon>Basidiomycota</taxon>
        <taxon>Agaricomycotina</taxon>
        <taxon>Agaricomycetes</taxon>
        <taxon>Agaricomycetidae</taxon>
        <taxon>Boletales</taxon>
        <taxon>Boletineae</taxon>
        <taxon>Boletaceae</taxon>
        <taxon>Boletoideae</taxon>
        <taxon>Boletus</taxon>
    </lineage>
</organism>
<protein>
    <recommendedName>
        <fullName evidence="2">NAD-dependent epimerase/dehydratase domain-containing protein</fullName>
    </recommendedName>
</protein>
<dbReference type="InterPro" id="IPR001509">
    <property type="entry name" value="Epimerase_deHydtase"/>
</dbReference>
<dbReference type="Proteomes" id="UP001194468">
    <property type="component" value="Unassembled WGS sequence"/>
</dbReference>
<dbReference type="InterPro" id="IPR036291">
    <property type="entry name" value="NAD(P)-bd_dom_sf"/>
</dbReference>
<comment type="subcellular location">
    <subcellularLocation>
        <location evidence="1">Membrane</location>
    </subcellularLocation>
</comment>
<dbReference type="Pfam" id="PF01370">
    <property type="entry name" value="Epimerase"/>
    <property type="match status" value="1"/>
</dbReference>
<dbReference type="PANTHER" id="PTHR14097">
    <property type="entry name" value="OXIDOREDUCTASE HTATIP2"/>
    <property type="match status" value="1"/>
</dbReference>
<accession>A0AAD4BQG7</accession>
<proteinExistence type="predicted"/>
<name>A0AAD4BQG7_BOLED</name>
<sequence length="255" mass="28087">MHVLITGATGFIGNQVLFYALVDNRVSKVTVVGRHPPSLDEKHMAHAKTAIVEKLTIITRDDLSVWDFEGDTELVSALADCKACIWCVGGKFDDFATPEEYERVSYTFTLNAVHFLTKLAHSQISQARAETDRAAQPFRFCYCSAKGANRNGTAGSGFISVDPKMRNMKGRVEVALLSVASQSNRNLVVYIFRPGTVVSIKTVAMRSFLTNVQRVAKVLVDAAVGIRVEWQCQGAVPRDTWESEEIISWSLGLGV</sequence>
<dbReference type="EMBL" id="WHUW01000003">
    <property type="protein sequence ID" value="KAF8449402.1"/>
    <property type="molecule type" value="Genomic_DNA"/>
</dbReference>
<evidence type="ECO:0000256" key="1">
    <source>
        <dbReference type="ARBA" id="ARBA00004370"/>
    </source>
</evidence>
<evidence type="ECO:0000313" key="3">
    <source>
        <dbReference type="EMBL" id="KAF8437062.1"/>
    </source>
</evidence>
<keyword evidence="5" id="KW-1185">Reference proteome</keyword>
<dbReference type="AlphaFoldDB" id="A0AAD4BQG7"/>
<dbReference type="Gene3D" id="3.40.50.720">
    <property type="entry name" value="NAD(P)-binding Rossmann-like Domain"/>
    <property type="match status" value="1"/>
</dbReference>
<evidence type="ECO:0000313" key="4">
    <source>
        <dbReference type="EMBL" id="KAF8449402.1"/>
    </source>
</evidence>
<gene>
    <name evidence="4" type="ORF">L210DRAFT_3388274</name>
    <name evidence="3" type="ORF">L210DRAFT_3406167</name>
</gene>
<dbReference type="PANTHER" id="PTHR14097:SF8">
    <property type="entry name" value="NAD(P)-BINDING DOMAIN-CONTAINING PROTEIN"/>
    <property type="match status" value="1"/>
</dbReference>
<comment type="caution">
    <text evidence="3">The sequence shown here is derived from an EMBL/GenBank/DDBJ whole genome shotgun (WGS) entry which is preliminary data.</text>
</comment>
<feature type="domain" description="NAD-dependent epimerase/dehydratase" evidence="2">
    <location>
        <begin position="3"/>
        <end position="126"/>
    </location>
</feature>
<evidence type="ECO:0000313" key="5">
    <source>
        <dbReference type="Proteomes" id="UP001194468"/>
    </source>
</evidence>
<reference evidence="3" key="2">
    <citation type="journal article" date="2020" name="Nat. Commun.">
        <title>Large-scale genome sequencing of mycorrhizal fungi provides insights into the early evolution of symbiotic traits.</title>
        <authorList>
            <person name="Miyauchi S."/>
            <person name="Kiss E."/>
            <person name="Kuo A."/>
            <person name="Drula E."/>
            <person name="Kohler A."/>
            <person name="Sanchez-Garcia M."/>
            <person name="Morin E."/>
            <person name="Andreopoulos B."/>
            <person name="Barry K.W."/>
            <person name="Bonito G."/>
            <person name="Buee M."/>
            <person name="Carver A."/>
            <person name="Chen C."/>
            <person name="Cichocki N."/>
            <person name="Clum A."/>
            <person name="Culley D."/>
            <person name="Crous P.W."/>
            <person name="Fauchery L."/>
            <person name="Girlanda M."/>
            <person name="Hayes R.D."/>
            <person name="Keri Z."/>
            <person name="LaButti K."/>
            <person name="Lipzen A."/>
            <person name="Lombard V."/>
            <person name="Magnuson J."/>
            <person name="Maillard F."/>
            <person name="Murat C."/>
            <person name="Nolan M."/>
            <person name="Ohm R.A."/>
            <person name="Pangilinan J."/>
            <person name="Pereira M.F."/>
            <person name="Perotto S."/>
            <person name="Peter M."/>
            <person name="Pfister S."/>
            <person name="Riley R."/>
            <person name="Sitrit Y."/>
            <person name="Stielow J.B."/>
            <person name="Szollosi G."/>
            <person name="Zifcakova L."/>
            <person name="Stursova M."/>
            <person name="Spatafora J.W."/>
            <person name="Tedersoo L."/>
            <person name="Vaario L.M."/>
            <person name="Yamada A."/>
            <person name="Yan M."/>
            <person name="Wang P."/>
            <person name="Xu J."/>
            <person name="Bruns T."/>
            <person name="Baldrian P."/>
            <person name="Vilgalys R."/>
            <person name="Dunand C."/>
            <person name="Henrissat B."/>
            <person name="Grigoriev I.V."/>
            <person name="Hibbett D."/>
            <person name="Nagy L.G."/>
            <person name="Martin F.M."/>
        </authorList>
    </citation>
    <scope>NUCLEOTIDE SEQUENCE</scope>
    <source>
        <strain evidence="3">BED1</strain>
    </source>
</reference>
<dbReference type="EMBL" id="WHUW01000019">
    <property type="protein sequence ID" value="KAF8437062.1"/>
    <property type="molecule type" value="Genomic_DNA"/>
</dbReference>
<evidence type="ECO:0000259" key="2">
    <source>
        <dbReference type="Pfam" id="PF01370"/>
    </source>
</evidence>
<dbReference type="GO" id="GO:0016020">
    <property type="term" value="C:membrane"/>
    <property type="evidence" value="ECO:0007669"/>
    <property type="project" value="UniProtKB-SubCell"/>
</dbReference>
<dbReference type="SUPFAM" id="SSF51735">
    <property type="entry name" value="NAD(P)-binding Rossmann-fold domains"/>
    <property type="match status" value="1"/>
</dbReference>